<dbReference type="Proteomes" id="UP000004725">
    <property type="component" value="Unassembled WGS sequence"/>
</dbReference>
<dbReference type="RefSeq" id="WP_006830816.1">
    <property type="nucleotide sequence ID" value="NZ_AJYB01000050.1"/>
</dbReference>
<reference evidence="1 2" key="1">
    <citation type="journal article" date="2012" name="J. Bacteriol.">
        <title>Genome Sequence of the Antarctic Psychrophile Bacterium Planococcus antarcticus DSM 14505.</title>
        <authorList>
            <person name="Margolles A."/>
            <person name="Gueimonde M."/>
            <person name="Sanchez B."/>
        </authorList>
    </citation>
    <scope>NUCLEOTIDE SEQUENCE [LARGE SCALE GENOMIC DNA]</scope>
    <source>
        <strain evidence="1 2">DSM 14505</strain>
    </source>
</reference>
<dbReference type="AlphaFoldDB" id="A0AA87IJF4"/>
<evidence type="ECO:0000313" key="2">
    <source>
        <dbReference type="Proteomes" id="UP000004725"/>
    </source>
</evidence>
<gene>
    <name evidence="1" type="ORF">A1A1_14294</name>
</gene>
<organism evidence="1 2">
    <name type="scientific">Planococcus antarcticus DSM 14505</name>
    <dbReference type="NCBI Taxonomy" id="1185653"/>
    <lineage>
        <taxon>Bacteria</taxon>
        <taxon>Bacillati</taxon>
        <taxon>Bacillota</taxon>
        <taxon>Bacilli</taxon>
        <taxon>Bacillales</taxon>
        <taxon>Caryophanaceae</taxon>
        <taxon>Planococcus</taxon>
    </lineage>
</organism>
<proteinExistence type="predicted"/>
<protein>
    <submittedName>
        <fullName evidence="1">Uncharacterized protein</fullName>
    </submittedName>
</protein>
<comment type="caution">
    <text evidence="1">The sequence shown here is derived from an EMBL/GenBank/DDBJ whole genome shotgun (WGS) entry which is preliminary data.</text>
</comment>
<evidence type="ECO:0000313" key="1">
    <source>
        <dbReference type="EMBL" id="EIM05815.1"/>
    </source>
</evidence>
<name>A0AA87IJF4_9BACL</name>
<dbReference type="EMBL" id="AJYB01000050">
    <property type="protein sequence ID" value="EIM05815.1"/>
    <property type="molecule type" value="Genomic_DNA"/>
</dbReference>
<sequence>MDKNKVILEVLEDMDKRIDAGIKATTPQDREDLKQDITTRLVKAAADMEPISFWQFKEKLDDKK</sequence>
<accession>A0AA87IJF4</accession>